<evidence type="ECO:0000313" key="3">
    <source>
        <dbReference type="Proteomes" id="UP000230233"/>
    </source>
</evidence>
<dbReference type="Pfam" id="PF07735">
    <property type="entry name" value="FBA_2"/>
    <property type="match status" value="1"/>
</dbReference>
<dbReference type="OrthoDB" id="5881025at2759"/>
<proteinExistence type="predicted"/>
<name>A0A2G5T2W5_9PELO</name>
<gene>
    <name evidence="2" type="primary">Cnig_chr_X.g26271</name>
    <name evidence="2" type="ORF">B9Z55_026271</name>
</gene>
<reference evidence="3" key="1">
    <citation type="submission" date="2017-10" db="EMBL/GenBank/DDBJ databases">
        <title>Rapid genome shrinkage in a self-fertile nematode reveals novel sperm competition proteins.</title>
        <authorList>
            <person name="Yin D."/>
            <person name="Schwarz E.M."/>
            <person name="Thomas C.G."/>
            <person name="Felde R.L."/>
            <person name="Korf I.F."/>
            <person name="Cutter A.D."/>
            <person name="Schartner C.M."/>
            <person name="Ralston E.J."/>
            <person name="Meyer B.J."/>
            <person name="Haag E.S."/>
        </authorList>
    </citation>
    <scope>NUCLEOTIDE SEQUENCE [LARGE SCALE GENOMIC DNA]</scope>
    <source>
        <strain evidence="3">JU1422</strain>
    </source>
</reference>
<accession>A0A2G5T2W5</accession>
<dbReference type="AlphaFoldDB" id="A0A2G5T2W5"/>
<keyword evidence="3" id="KW-1185">Reference proteome</keyword>
<comment type="caution">
    <text evidence="2">The sequence shown here is derived from an EMBL/GenBank/DDBJ whole genome shotgun (WGS) entry which is preliminary data.</text>
</comment>
<dbReference type="InterPro" id="IPR053222">
    <property type="entry name" value="Zygotic_Embryogenesis-Asso"/>
</dbReference>
<organism evidence="2 3">
    <name type="scientific">Caenorhabditis nigoni</name>
    <dbReference type="NCBI Taxonomy" id="1611254"/>
    <lineage>
        <taxon>Eukaryota</taxon>
        <taxon>Metazoa</taxon>
        <taxon>Ecdysozoa</taxon>
        <taxon>Nematoda</taxon>
        <taxon>Chromadorea</taxon>
        <taxon>Rhabditida</taxon>
        <taxon>Rhabditina</taxon>
        <taxon>Rhabditomorpha</taxon>
        <taxon>Rhabditoidea</taxon>
        <taxon>Rhabditidae</taxon>
        <taxon>Peloderinae</taxon>
        <taxon>Caenorhabditis</taxon>
    </lineage>
</organism>
<evidence type="ECO:0000313" key="2">
    <source>
        <dbReference type="EMBL" id="PIC21441.1"/>
    </source>
</evidence>
<dbReference type="InterPro" id="IPR012885">
    <property type="entry name" value="F-box_Sdz-33"/>
</dbReference>
<evidence type="ECO:0000259" key="1">
    <source>
        <dbReference type="Pfam" id="PF07735"/>
    </source>
</evidence>
<sequence length="348" mass="39912">MAISLFAVPDVVFRMIMREMSNGDIFHLSLASKKSKRAVTYYMKKADTLSLCVDKDMVVTMQNEHQCIWFGIKIKNSKTNLSTPVDLENAELFEIQQTSKDGVCKIFENLSPAKLFIQLLYIYRKSEFDFIDIQKNAHLIDIRSVAKAISKVGQLSLQPSSSTMHNQLILNAFPHVECLKIEKPLLLNGDEYHSAFIQNVTRIELGESGRTPVPFNLTLDHLLVSNCLSIKVLDGNFNEEKYNQFFRMWMNGSAPKLEHMHVATVNHEIDQNALLEGLVCHEATIEVYRKNPNKPAYLHQQSITRPKDEGVCIVRKDGIKAIVTVENNELEFFIFHPKCYNNDFDWIL</sequence>
<dbReference type="PANTHER" id="PTHR22899:SF0">
    <property type="entry name" value="F-BOX ASSOCIATED DOMAIN-CONTAINING PROTEIN-RELATED"/>
    <property type="match status" value="1"/>
</dbReference>
<protein>
    <recommendedName>
        <fullName evidence="1">Sdz-33 F-box domain-containing protein</fullName>
    </recommendedName>
</protein>
<dbReference type="PANTHER" id="PTHR22899">
    <property type="entry name" value="CYCLIN-RELATED F-BOX FAMILY"/>
    <property type="match status" value="1"/>
</dbReference>
<feature type="domain" description="Sdz-33 F-box" evidence="1">
    <location>
        <begin position="192"/>
        <end position="262"/>
    </location>
</feature>
<dbReference type="EMBL" id="PDUG01000006">
    <property type="protein sequence ID" value="PIC21441.1"/>
    <property type="molecule type" value="Genomic_DNA"/>
</dbReference>
<dbReference type="Proteomes" id="UP000230233">
    <property type="component" value="Chromosome X"/>
</dbReference>